<name>A0A5C3L889_COPMA</name>
<protein>
    <submittedName>
        <fullName evidence="2">Uncharacterized protein</fullName>
    </submittedName>
</protein>
<sequence length="80" mass="9270">MLIGASFPFAAPTYKRFMPPLLSFAAISITHTFLSIRFYIHPLPFVYLRFRDVVQALFFTLYLKLLRIAAPTTKVLLHTH</sequence>
<dbReference type="AlphaFoldDB" id="A0A5C3L889"/>
<dbReference type="Proteomes" id="UP000307440">
    <property type="component" value="Unassembled WGS sequence"/>
</dbReference>
<evidence type="ECO:0000313" key="3">
    <source>
        <dbReference type="Proteomes" id="UP000307440"/>
    </source>
</evidence>
<keyword evidence="1" id="KW-1133">Transmembrane helix</keyword>
<gene>
    <name evidence="2" type="ORF">FA15DRAFT_415679</name>
</gene>
<feature type="transmembrane region" description="Helical" evidence="1">
    <location>
        <begin position="21"/>
        <end position="40"/>
    </location>
</feature>
<evidence type="ECO:0000256" key="1">
    <source>
        <dbReference type="SAM" id="Phobius"/>
    </source>
</evidence>
<keyword evidence="3" id="KW-1185">Reference proteome</keyword>
<evidence type="ECO:0000313" key="2">
    <source>
        <dbReference type="EMBL" id="TFK24468.1"/>
    </source>
</evidence>
<accession>A0A5C3L889</accession>
<reference evidence="2 3" key="1">
    <citation type="journal article" date="2019" name="Nat. Ecol. Evol.">
        <title>Megaphylogeny resolves global patterns of mushroom evolution.</title>
        <authorList>
            <person name="Varga T."/>
            <person name="Krizsan K."/>
            <person name="Foldi C."/>
            <person name="Dima B."/>
            <person name="Sanchez-Garcia M."/>
            <person name="Sanchez-Ramirez S."/>
            <person name="Szollosi G.J."/>
            <person name="Szarkandi J.G."/>
            <person name="Papp V."/>
            <person name="Albert L."/>
            <person name="Andreopoulos W."/>
            <person name="Angelini C."/>
            <person name="Antonin V."/>
            <person name="Barry K.W."/>
            <person name="Bougher N.L."/>
            <person name="Buchanan P."/>
            <person name="Buyck B."/>
            <person name="Bense V."/>
            <person name="Catcheside P."/>
            <person name="Chovatia M."/>
            <person name="Cooper J."/>
            <person name="Damon W."/>
            <person name="Desjardin D."/>
            <person name="Finy P."/>
            <person name="Geml J."/>
            <person name="Haridas S."/>
            <person name="Hughes K."/>
            <person name="Justo A."/>
            <person name="Karasinski D."/>
            <person name="Kautmanova I."/>
            <person name="Kiss B."/>
            <person name="Kocsube S."/>
            <person name="Kotiranta H."/>
            <person name="LaButti K.M."/>
            <person name="Lechner B.E."/>
            <person name="Liimatainen K."/>
            <person name="Lipzen A."/>
            <person name="Lukacs Z."/>
            <person name="Mihaltcheva S."/>
            <person name="Morgado L.N."/>
            <person name="Niskanen T."/>
            <person name="Noordeloos M.E."/>
            <person name="Ohm R.A."/>
            <person name="Ortiz-Santana B."/>
            <person name="Ovrebo C."/>
            <person name="Racz N."/>
            <person name="Riley R."/>
            <person name="Savchenko A."/>
            <person name="Shiryaev A."/>
            <person name="Soop K."/>
            <person name="Spirin V."/>
            <person name="Szebenyi C."/>
            <person name="Tomsovsky M."/>
            <person name="Tulloss R.E."/>
            <person name="Uehling J."/>
            <person name="Grigoriev I.V."/>
            <person name="Vagvolgyi C."/>
            <person name="Papp T."/>
            <person name="Martin F.M."/>
            <person name="Miettinen O."/>
            <person name="Hibbett D.S."/>
            <person name="Nagy L.G."/>
        </authorList>
    </citation>
    <scope>NUCLEOTIDE SEQUENCE [LARGE SCALE GENOMIC DNA]</scope>
    <source>
        <strain evidence="2 3">CBS 121175</strain>
    </source>
</reference>
<organism evidence="2 3">
    <name type="scientific">Coprinopsis marcescibilis</name>
    <name type="common">Agaric fungus</name>
    <name type="synonym">Psathyrella marcescibilis</name>
    <dbReference type="NCBI Taxonomy" id="230819"/>
    <lineage>
        <taxon>Eukaryota</taxon>
        <taxon>Fungi</taxon>
        <taxon>Dikarya</taxon>
        <taxon>Basidiomycota</taxon>
        <taxon>Agaricomycotina</taxon>
        <taxon>Agaricomycetes</taxon>
        <taxon>Agaricomycetidae</taxon>
        <taxon>Agaricales</taxon>
        <taxon>Agaricineae</taxon>
        <taxon>Psathyrellaceae</taxon>
        <taxon>Coprinopsis</taxon>
    </lineage>
</organism>
<dbReference type="EMBL" id="ML210200">
    <property type="protein sequence ID" value="TFK24468.1"/>
    <property type="molecule type" value="Genomic_DNA"/>
</dbReference>
<proteinExistence type="predicted"/>
<keyword evidence="1" id="KW-0812">Transmembrane</keyword>
<keyword evidence="1" id="KW-0472">Membrane</keyword>